<evidence type="ECO:0000313" key="1">
    <source>
        <dbReference type="EMBL" id="KAL2530143.1"/>
    </source>
</evidence>
<keyword evidence="2" id="KW-1185">Reference proteome</keyword>
<evidence type="ECO:0000313" key="2">
    <source>
        <dbReference type="Proteomes" id="UP001604277"/>
    </source>
</evidence>
<dbReference type="EMBL" id="JBFOLJ010000006">
    <property type="protein sequence ID" value="KAL2530143.1"/>
    <property type="molecule type" value="Genomic_DNA"/>
</dbReference>
<organism evidence="1 2">
    <name type="scientific">Forsythia ovata</name>
    <dbReference type="NCBI Taxonomy" id="205694"/>
    <lineage>
        <taxon>Eukaryota</taxon>
        <taxon>Viridiplantae</taxon>
        <taxon>Streptophyta</taxon>
        <taxon>Embryophyta</taxon>
        <taxon>Tracheophyta</taxon>
        <taxon>Spermatophyta</taxon>
        <taxon>Magnoliopsida</taxon>
        <taxon>eudicotyledons</taxon>
        <taxon>Gunneridae</taxon>
        <taxon>Pentapetalae</taxon>
        <taxon>asterids</taxon>
        <taxon>lamiids</taxon>
        <taxon>Lamiales</taxon>
        <taxon>Oleaceae</taxon>
        <taxon>Forsythieae</taxon>
        <taxon>Forsythia</taxon>
    </lineage>
</organism>
<reference evidence="2" key="1">
    <citation type="submission" date="2024-07" db="EMBL/GenBank/DDBJ databases">
        <title>Two chromosome-level genome assemblies of Korean endemic species Abeliophyllum distichum and Forsythia ovata (Oleaceae).</title>
        <authorList>
            <person name="Jang H."/>
        </authorList>
    </citation>
    <scope>NUCLEOTIDE SEQUENCE [LARGE SCALE GENOMIC DNA]</scope>
</reference>
<dbReference type="AlphaFoldDB" id="A0ABD1UYL1"/>
<gene>
    <name evidence="1" type="ORF">Fot_22744</name>
</gene>
<dbReference type="Proteomes" id="UP001604277">
    <property type="component" value="Unassembled WGS sequence"/>
</dbReference>
<proteinExistence type="predicted"/>
<name>A0ABD1UYL1_9LAMI</name>
<accession>A0ABD1UYL1</accession>
<protein>
    <submittedName>
        <fullName evidence="1">Uncharacterized protein</fullName>
    </submittedName>
</protein>
<sequence>MYENSFYEEDLAFLESIARHLLDDSQASVSLEWLLPIATATASNLVVKGESDHHISFEMSKILTFQMVALPERTVEVVDVPTEALQRGLTAAEKVYGGDKGSDKEWHLRVTRDV</sequence>
<comment type="caution">
    <text evidence="1">The sequence shown here is derived from an EMBL/GenBank/DDBJ whole genome shotgun (WGS) entry which is preliminary data.</text>
</comment>